<feature type="DNA-binding region" description="H-T-H motif" evidence="4">
    <location>
        <begin position="42"/>
        <end position="61"/>
    </location>
</feature>
<dbReference type="InterPro" id="IPR036271">
    <property type="entry name" value="Tet_transcr_reg_TetR-rel_C_sf"/>
</dbReference>
<dbReference type="InterPro" id="IPR004111">
    <property type="entry name" value="Repressor_TetR_C"/>
</dbReference>
<dbReference type="GO" id="GO:0045892">
    <property type="term" value="P:negative regulation of DNA-templated transcription"/>
    <property type="evidence" value="ECO:0007669"/>
    <property type="project" value="InterPro"/>
</dbReference>
<dbReference type="GO" id="GO:0003700">
    <property type="term" value="F:DNA-binding transcription factor activity"/>
    <property type="evidence" value="ECO:0007669"/>
    <property type="project" value="TreeGrafter"/>
</dbReference>
<dbReference type="SUPFAM" id="SSF46689">
    <property type="entry name" value="Homeodomain-like"/>
    <property type="match status" value="1"/>
</dbReference>
<evidence type="ECO:0000259" key="5">
    <source>
        <dbReference type="PROSITE" id="PS50977"/>
    </source>
</evidence>
<dbReference type="STRING" id="1960309.SAMN03159343_3206"/>
<evidence type="ECO:0000313" key="7">
    <source>
        <dbReference type="Proteomes" id="UP000198981"/>
    </source>
</evidence>
<dbReference type="InterPro" id="IPR050109">
    <property type="entry name" value="HTH-type_TetR-like_transc_reg"/>
</dbReference>
<dbReference type="PANTHER" id="PTHR30055:SF151">
    <property type="entry name" value="TRANSCRIPTIONAL REGULATORY PROTEIN"/>
    <property type="match status" value="1"/>
</dbReference>
<accession>A0A1G4YNP2</accession>
<dbReference type="PANTHER" id="PTHR30055">
    <property type="entry name" value="HTH-TYPE TRANSCRIPTIONAL REGULATOR RUTR"/>
    <property type="match status" value="1"/>
</dbReference>
<dbReference type="Gene3D" id="1.10.357.10">
    <property type="entry name" value="Tetracycline Repressor, domain 2"/>
    <property type="match status" value="1"/>
</dbReference>
<organism evidence="6 7">
    <name type="scientific">Klenkia marina</name>
    <dbReference type="NCBI Taxonomy" id="1960309"/>
    <lineage>
        <taxon>Bacteria</taxon>
        <taxon>Bacillati</taxon>
        <taxon>Actinomycetota</taxon>
        <taxon>Actinomycetes</taxon>
        <taxon>Geodermatophilales</taxon>
        <taxon>Geodermatophilaceae</taxon>
        <taxon>Klenkia</taxon>
    </lineage>
</organism>
<reference evidence="7" key="1">
    <citation type="submission" date="2016-10" db="EMBL/GenBank/DDBJ databases">
        <authorList>
            <person name="Varghese N."/>
            <person name="Submissions S."/>
        </authorList>
    </citation>
    <scope>NUCLEOTIDE SEQUENCE [LARGE SCALE GENOMIC DNA]</scope>
    <source>
        <strain evidence="7">DSM 45722</strain>
    </source>
</reference>
<dbReference type="InterPro" id="IPR009057">
    <property type="entry name" value="Homeodomain-like_sf"/>
</dbReference>
<dbReference type="OrthoDB" id="4427109at2"/>
<dbReference type="Proteomes" id="UP000198981">
    <property type="component" value="Unassembled WGS sequence"/>
</dbReference>
<keyword evidence="7" id="KW-1185">Reference proteome</keyword>
<dbReference type="Pfam" id="PF02909">
    <property type="entry name" value="TetR_C_1"/>
    <property type="match status" value="1"/>
</dbReference>
<dbReference type="RefSeq" id="WP_092806097.1">
    <property type="nucleotide sequence ID" value="NZ_FMUH01000005.1"/>
</dbReference>
<protein>
    <submittedName>
        <fullName evidence="6">Transcriptional regulator, TetR family</fullName>
    </submittedName>
</protein>
<dbReference type="EMBL" id="FMUH01000005">
    <property type="protein sequence ID" value="SCX55110.1"/>
    <property type="molecule type" value="Genomic_DNA"/>
</dbReference>
<dbReference type="SUPFAM" id="SSF48498">
    <property type="entry name" value="Tetracyclin repressor-like, C-terminal domain"/>
    <property type="match status" value="1"/>
</dbReference>
<name>A0A1G4YNP2_9ACTN</name>
<keyword evidence="2 4" id="KW-0238">DNA-binding</keyword>
<feature type="domain" description="HTH tetR-type" evidence="5">
    <location>
        <begin position="19"/>
        <end position="79"/>
    </location>
</feature>
<dbReference type="Gene3D" id="1.10.10.60">
    <property type="entry name" value="Homeodomain-like"/>
    <property type="match status" value="1"/>
</dbReference>
<sequence>MSERTDAPARPARGRRRMAHSLEAVLAEAIALLDEAGESALTFRALAARLGGGAASIYWYVSNRDELIDRATDEVMGRLLDDTADLTDGPDPVANLRDLSLALFEEMRRRPWFGSYMLRNTGQQPNSMLMFDRIGQQLMRLDLTPKQQFHAASSLVSYIVGVAMDMAQPPPKEFLDSGMQPAEFLASYADRWRALDPVDHPFAHHVADEFAVHDDEDVFRSGLDLLLAGVQVQARGHGRD</sequence>
<keyword evidence="3" id="KW-0804">Transcription</keyword>
<evidence type="ECO:0000256" key="1">
    <source>
        <dbReference type="ARBA" id="ARBA00023015"/>
    </source>
</evidence>
<dbReference type="GO" id="GO:0000976">
    <property type="term" value="F:transcription cis-regulatory region binding"/>
    <property type="evidence" value="ECO:0007669"/>
    <property type="project" value="TreeGrafter"/>
</dbReference>
<gene>
    <name evidence="6" type="ORF">SAMN03159343_3206</name>
</gene>
<proteinExistence type="predicted"/>
<evidence type="ECO:0000256" key="4">
    <source>
        <dbReference type="PROSITE-ProRule" id="PRU00335"/>
    </source>
</evidence>
<dbReference type="PROSITE" id="PS50977">
    <property type="entry name" value="HTH_TETR_2"/>
    <property type="match status" value="1"/>
</dbReference>
<dbReference type="AlphaFoldDB" id="A0A1G4YNP2"/>
<evidence type="ECO:0000256" key="2">
    <source>
        <dbReference type="ARBA" id="ARBA00023125"/>
    </source>
</evidence>
<evidence type="ECO:0000313" key="6">
    <source>
        <dbReference type="EMBL" id="SCX55110.1"/>
    </source>
</evidence>
<dbReference type="Pfam" id="PF00440">
    <property type="entry name" value="TetR_N"/>
    <property type="match status" value="1"/>
</dbReference>
<keyword evidence="1" id="KW-0805">Transcription regulation</keyword>
<dbReference type="InterPro" id="IPR001647">
    <property type="entry name" value="HTH_TetR"/>
</dbReference>
<evidence type="ECO:0000256" key="3">
    <source>
        <dbReference type="ARBA" id="ARBA00023163"/>
    </source>
</evidence>